<dbReference type="Gene3D" id="3.40.50.300">
    <property type="entry name" value="P-loop containing nucleotide triphosphate hydrolases"/>
    <property type="match status" value="2"/>
</dbReference>
<dbReference type="SUPFAM" id="SSF52540">
    <property type="entry name" value="P-loop containing nucleoside triphosphate hydrolases"/>
    <property type="match status" value="1"/>
</dbReference>
<evidence type="ECO:0000259" key="5">
    <source>
        <dbReference type="PROSITE" id="PS51192"/>
    </source>
</evidence>
<keyword evidence="4" id="KW-0067">ATP-binding</keyword>
<keyword evidence="3" id="KW-0347">Helicase</keyword>
<dbReference type="SMART" id="SM00490">
    <property type="entry name" value="HELICc"/>
    <property type="match status" value="1"/>
</dbReference>
<dbReference type="RefSeq" id="YP_001497512.1">
    <property type="nucleotide sequence ID" value="NC_009898.1"/>
</dbReference>
<feature type="domain" description="Helicase ATP-binding" evidence="5">
    <location>
        <begin position="19"/>
        <end position="175"/>
    </location>
</feature>
<dbReference type="InterPro" id="IPR014001">
    <property type="entry name" value="Helicase_ATP-bd"/>
</dbReference>
<sequence>MSFESTLKHPLDQFQKDAIKAMDNDHSVFVAAHTSSGKTVIAEYAYHISGETNIVYTTPLKAISNQKYKDFSSKFGAENVGIITGDVVKNETAKLLIMTTEIFRIMVIKHDQRIQNVKWVIFDEVHYINDKSRGSVWEESIILMPDTMRAVFLSATVPNAVEFSKWFSKLKNHPVDVVSTKKRPIPLKYNVIHNNEIKDIESFDKILADSPEEITKDTIKMLYNSKLTPCIIFSCNKKKIDRLAQKLYKSVNIMTTYESKNIKRHFNDLLKKCQVPEDSVYHQKYLEYACEGIGVHHAGVVPYVKEIIEILYCKGIIPVLISTETVAVGVNGPAHSVLFESLFKFDGLNNRLLREHEFIQMAGRAGRRGFDEEGRVFVLHDPAVERGMISKLINGKPETLHSSLKMSANLVLNCIQRNMNIEDIINDSFDSFCPFVPTEEDRSQVYNYNKHLNKWMDILSRPDIWRHIKKGYTCTLNSGITGTFTEISHNGRYKISGEDGNEYSSGVVEILGPERKPLDFKKMKIKDFVSACAIAELKKIPYVDKHPNYDKVMKYEQLKETNDHLLHEYNEYTQWLTNENMMKDGLLTPIGEIGCSITSICPVIGTKLLDNTLKDTDIIMIVSTFFAELDNSSIGTEIDLSYRSYTPRFLNWDLVNAAGIWYDGKDIPEICEELGIFEGNLISVLVQINNTLNELIAAKPDDTEKLENIQKQHFRGILKTASLYV</sequence>
<dbReference type="GO" id="GO:0016787">
    <property type="term" value="F:hydrolase activity"/>
    <property type="evidence" value="ECO:0007669"/>
    <property type="project" value="UniProtKB-KW"/>
</dbReference>
<evidence type="ECO:0000256" key="2">
    <source>
        <dbReference type="ARBA" id="ARBA00022801"/>
    </source>
</evidence>
<dbReference type="GO" id="GO:0004386">
    <property type="term" value="F:helicase activity"/>
    <property type="evidence" value="ECO:0007669"/>
    <property type="project" value="UniProtKB-KW"/>
</dbReference>
<evidence type="ECO:0000259" key="6">
    <source>
        <dbReference type="PROSITE" id="PS51194"/>
    </source>
</evidence>
<dbReference type="InterPro" id="IPR011545">
    <property type="entry name" value="DEAD/DEAH_box_helicase_dom"/>
</dbReference>
<gene>
    <name evidence="7" type="primary">B316R</name>
    <name evidence="7" type="ORF">NY2A_B316R</name>
</gene>
<evidence type="ECO:0000256" key="4">
    <source>
        <dbReference type="ARBA" id="ARBA00022840"/>
    </source>
</evidence>
<dbReference type="Pfam" id="PF00270">
    <property type="entry name" value="DEAD"/>
    <property type="match status" value="1"/>
</dbReference>
<dbReference type="PANTHER" id="PTHR12131:SF1">
    <property type="entry name" value="ATP-DEPENDENT RNA HELICASE SUPV3L1, MITOCHONDRIAL-RELATED"/>
    <property type="match status" value="1"/>
</dbReference>
<keyword evidence="2" id="KW-0378">Hydrolase</keyword>
<keyword evidence="8" id="KW-1185">Reference proteome</keyword>
<dbReference type="InterPro" id="IPR012961">
    <property type="entry name" value="Ski2/MTR4_C"/>
</dbReference>
<organism evidence="7 8">
    <name type="scientific">Paramecium bursaria Chlorella virus NY2A</name>
    <name type="common">PBCV-NY2A</name>
    <dbReference type="NCBI Taxonomy" id="46021"/>
    <lineage>
        <taxon>Viruses</taxon>
        <taxon>Varidnaviria</taxon>
        <taxon>Bamfordvirae</taxon>
        <taxon>Nucleocytoviricota</taxon>
        <taxon>Megaviricetes</taxon>
        <taxon>Algavirales</taxon>
        <taxon>Phycodnaviridae</taxon>
        <taxon>Chlorovirus</taxon>
        <taxon>Chlorovirus americanus</taxon>
    </lineage>
</organism>
<dbReference type="GeneID" id="5659482"/>
<name>A7IWJ1_PBCVN</name>
<dbReference type="PROSITE" id="PS51192">
    <property type="entry name" value="HELICASE_ATP_BIND_1"/>
    <property type="match status" value="1"/>
</dbReference>
<dbReference type="PANTHER" id="PTHR12131">
    <property type="entry name" value="ATP-DEPENDENT RNA AND DNA HELICASE"/>
    <property type="match status" value="1"/>
</dbReference>
<dbReference type="PROSITE" id="PS51194">
    <property type="entry name" value="HELICASE_CTER"/>
    <property type="match status" value="1"/>
</dbReference>
<accession>A7IWJ1</accession>
<evidence type="ECO:0000313" key="8">
    <source>
        <dbReference type="Proteomes" id="UP000202419"/>
    </source>
</evidence>
<proteinExistence type="predicted"/>
<dbReference type="InterPro" id="IPR001650">
    <property type="entry name" value="Helicase_C-like"/>
</dbReference>
<dbReference type="Gene3D" id="1.10.3380.30">
    <property type="match status" value="1"/>
</dbReference>
<dbReference type="SMART" id="SM00487">
    <property type="entry name" value="DEXDc"/>
    <property type="match status" value="1"/>
</dbReference>
<organismHost>
    <name type="scientific">Chlorella</name>
    <dbReference type="NCBI Taxonomy" id="3071"/>
</organismHost>
<dbReference type="InterPro" id="IPR050699">
    <property type="entry name" value="RNA-DNA_Helicase"/>
</dbReference>
<evidence type="ECO:0000256" key="3">
    <source>
        <dbReference type="ARBA" id="ARBA00022806"/>
    </source>
</evidence>
<reference evidence="7 8" key="1">
    <citation type="journal article" date="2007" name="Virology">
        <title>Sequence and annotation of the 369-kb NY-2A and the 345-kb AR158 viruses that infect Chlorella NC64A.</title>
        <authorList>
            <person name="Fitzgerald L.A."/>
            <person name="Graves M.V."/>
            <person name="Li X."/>
            <person name="Feldblyum T."/>
            <person name="Nierman W.C."/>
            <person name="Van Etten J.L."/>
        </authorList>
    </citation>
    <scope>NUCLEOTIDE SEQUENCE [LARGE SCALE GENOMIC DNA]</scope>
    <source>
        <strain evidence="7 8">NY-2A</strain>
    </source>
</reference>
<dbReference type="GO" id="GO:0070478">
    <property type="term" value="P:nuclear-transcribed mRNA catabolic process, 3'-5' exonucleolytic nonsense-mediated decay"/>
    <property type="evidence" value="ECO:0007669"/>
    <property type="project" value="TreeGrafter"/>
</dbReference>
<dbReference type="CDD" id="cd18795">
    <property type="entry name" value="SF2_C_Ski2"/>
    <property type="match status" value="1"/>
</dbReference>
<keyword evidence="1" id="KW-0547">Nucleotide-binding</keyword>
<dbReference type="GO" id="GO:0003676">
    <property type="term" value="F:nucleic acid binding"/>
    <property type="evidence" value="ECO:0007669"/>
    <property type="project" value="InterPro"/>
</dbReference>
<dbReference type="OrthoDB" id="645at10239"/>
<evidence type="ECO:0000256" key="1">
    <source>
        <dbReference type="ARBA" id="ARBA00022741"/>
    </source>
</evidence>
<dbReference type="KEGG" id="vg:5659482"/>
<dbReference type="Proteomes" id="UP000202419">
    <property type="component" value="Segment"/>
</dbReference>
<dbReference type="InterPro" id="IPR027417">
    <property type="entry name" value="P-loop_NTPase"/>
</dbReference>
<protein>
    <submittedName>
        <fullName evidence="7">Uncharacterized protein B316R</fullName>
    </submittedName>
</protein>
<evidence type="ECO:0000313" key="7">
    <source>
        <dbReference type="EMBL" id="ABT14715.1"/>
    </source>
</evidence>
<dbReference type="Pfam" id="PF08148">
    <property type="entry name" value="DSHCT"/>
    <property type="match status" value="1"/>
</dbReference>
<dbReference type="EMBL" id="DQ491002">
    <property type="protein sequence ID" value="ABT14715.1"/>
    <property type="molecule type" value="Genomic_DNA"/>
</dbReference>
<feature type="domain" description="Helicase C-terminal" evidence="6">
    <location>
        <begin position="218"/>
        <end position="416"/>
    </location>
</feature>
<dbReference type="GO" id="GO:0005524">
    <property type="term" value="F:ATP binding"/>
    <property type="evidence" value="ECO:0007669"/>
    <property type="project" value="UniProtKB-KW"/>
</dbReference>